<dbReference type="Pfam" id="PF10411">
    <property type="entry name" value="DsbC_N"/>
    <property type="match status" value="1"/>
</dbReference>
<dbReference type="PANTHER" id="PTHR35272:SF3">
    <property type="entry name" value="THIOL:DISULFIDE INTERCHANGE PROTEIN DSBC"/>
    <property type="match status" value="1"/>
</dbReference>
<dbReference type="InterPro" id="IPR033954">
    <property type="entry name" value="DiS-bond_Isoase_DsbC/G"/>
</dbReference>
<evidence type="ECO:0000256" key="2">
    <source>
        <dbReference type="ARBA" id="ARBA00009813"/>
    </source>
</evidence>
<dbReference type="AlphaFoldDB" id="A0A1Z3MKW1"/>
<evidence type="ECO:0000256" key="1">
    <source>
        <dbReference type="ARBA" id="ARBA00004418"/>
    </source>
</evidence>
<dbReference type="SUPFAM" id="SSF54423">
    <property type="entry name" value="DsbC/DsbG N-terminal domain-like"/>
    <property type="match status" value="1"/>
</dbReference>
<dbReference type="EMBL" id="KY623659">
    <property type="protein sequence ID" value="ASD48439.1"/>
    <property type="molecule type" value="Genomic_DNA"/>
</dbReference>
<dbReference type="InterPro" id="IPR051470">
    <property type="entry name" value="Thiol:disulfide_interchange"/>
</dbReference>
<comment type="function">
    <text evidence="7">Required for disulfide bond formation in some periplasmic proteins. Acts by transferring its disulfide bond to other proteins and is reduced in the process.</text>
</comment>
<keyword evidence="5" id="KW-1015">Disulfide bond</keyword>
<dbReference type="RefSeq" id="WP_086069364.1">
    <property type="nucleotide sequence ID" value="NZ_KY623659.1"/>
</dbReference>
<evidence type="ECO:0000256" key="5">
    <source>
        <dbReference type="ARBA" id="ARBA00023157"/>
    </source>
</evidence>
<sequence>MKAVINGLVLSLASIGAFAQSLDERLVMATESIDIKEIVQIPIRNLKAVESEGQILYMSDNGRYVLVGQIYDIWTRKTLDTMDQIRLSTTHLSFKDMNMPIEELNTVSVGQGQSKVVAFVDPKCESCHVLIKQAQGMSDDFTFQFVFVPALGEASVNQVKHISCTPDKQGVADAVLKNHVDRLAVPQDCDLKVFNTTLVAADLMGINGVPFIVAPNGEILRGLPNDLKSWLQERG</sequence>
<keyword evidence="6 7" id="KW-0676">Redox-active center</keyword>
<keyword evidence="10" id="KW-0614">Plasmid</keyword>
<dbReference type="InterPro" id="IPR009094">
    <property type="entry name" value="DiS-bond_isomerase_DsbC/G_N_sf"/>
</dbReference>
<dbReference type="CDD" id="cd03020">
    <property type="entry name" value="DsbA_DsbC_DsbG"/>
    <property type="match status" value="1"/>
</dbReference>
<keyword evidence="4 7" id="KW-0574">Periplasm</keyword>
<feature type="domain" description="Disulphide bond isomerase DsbC/G N-terminal" evidence="8">
    <location>
        <begin position="28"/>
        <end position="79"/>
    </location>
</feature>
<proteinExistence type="inferred from homology"/>
<feature type="signal peptide" evidence="7">
    <location>
        <begin position="1"/>
        <end position="19"/>
    </location>
</feature>
<dbReference type="InterPro" id="IPR018950">
    <property type="entry name" value="DiS-bond_isomerase_DsbC/G_N"/>
</dbReference>
<feature type="domain" description="Thioredoxin-like fold" evidence="9">
    <location>
        <begin position="110"/>
        <end position="223"/>
    </location>
</feature>
<feature type="chain" id="PRO_5011831206" description="Thiol:disulfide interchange protein" evidence="7">
    <location>
        <begin position="20"/>
        <end position="235"/>
    </location>
</feature>
<protein>
    <recommendedName>
        <fullName evidence="7">Thiol:disulfide interchange protein</fullName>
    </recommendedName>
</protein>
<comment type="subcellular location">
    <subcellularLocation>
        <location evidence="1 7">Periplasm</location>
    </subcellularLocation>
</comment>
<dbReference type="SUPFAM" id="SSF52833">
    <property type="entry name" value="Thioredoxin-like"/>
    <property type="match status" value="1"/>
</dbReference>
<evidence type="ECO:0000256" key="7">
    <source>
        <dbReference type="RuleBase" id="RU364038"/>
    </source>
</evidence>
<organism evidence="10">
    <name type="scientific">Alcaligenes faecalis</name>
    <dbReference type="NCBI Taxonomy" id="511"/>
    <lineage>
        <taxon>Bacteria</taxon>
        <taxon>Pseudomonadati</taxon>
        <taxon>Pseudomonadota</taxon>
        <taxon>Betaproteobacteria</taxon>
        <taxon>Burkholderiales</taxon>
        <taxon>Alcaligenaceae</taxon>
        <taxon>Alcaligenes</taxon>
    </lineage>
</organism>
<dbReference type="GO" id="GO:0042597">
    <property type="term" value="C:periplasmic space"/>
    <property type="evidence" value="ECO:0007669"/>
    <property type="project" value="UniProtKB-SubCell"/>
</dbReference>
<evidence type="ECO:0000256" key="6">
    <source>
        <dbReference type="ARBA" id="ARBA00023284"/>
    </source>
</evidence>
<name>A0A1Z3MKW1_ALCFA</name>
<comment type="similarity">
    <text evidence="2 7">Belongs to the thioredoxin family. DsbC subfamily.</text>
</comment>
<dbReference type="InterPro" id="IPR036249">
    <property type="entry name" value="Thioredoxin-like_sf"/>
</dbReference>
<geneLocation type="plasmid" evidence="10">
    <name>pGZAF1_VIM</name>
</geneLocation>
<dbReference type="PANTHER" id="PTHR35272">
    <property type="entry name" value="THIOL:DISULFIDE INTERCHANGE PROTEIN DSBC-RELATED"/>
    <property type="match status" value="1"/>
</dbReference>
<keyword evidence="3 7" id="KW-0732">Signal</keyword>
<dbReference type="Gene3D" id="3.10.450.70">
    <property type="entry name" value="Disulphide bond isomerase, DsbC/G, N-terminal"/>
    <property type="match status" value="1"/>
</dbReference>
<evidence type="ECO:0000256" key="4">
    <source>
        <dbReference type="ARBA" id="ARBA00022764"/>
    </source>
</evidence>
<dbReference type="Pfam" id="PF13098">
    <property type="entry name" value="Thioredoxin_2"/>
    <property type="match status" value="1"/>
</dbReference>
<evidence type="ECO:0000259" key="8">
    <source>
        <dbReference type="Pfam" id="PF10411"/>
    </source>
</evidence>
<accession>A0A1Z3MKW1</accession>
<evidence type="ECO:0000259" key="9">
    <source>
        <dbReference type="Pfam" id="PF13098"/>
    </source>
</evidence>
<dbReference type="Gene3D" id="3.40.30.10">
    <property type="entry name" value="Glutaredoxin"/>
    <property type="match status" value="1"/>
</dbReference>
<reference evidence="10" key="1">
    <citation type="submission" date="2017-02" db="EMBL/GenBank/DDBJ databases">
        <title>Emergence of VIM metallo-beta-lactamase producing Alcaligenes faecalis in GAZA, Palestine.</title>
        <authorList>
            <person name="Al Laham N."/>
            <person name="Chavda K."/>
            <person name="Cienfuegos V."/>
            <person name="Kreiswirth B."/>
            <person name="Chen L."/>
        </authorList>
    </citation>
    <scope>NUCLEOTIDE SEQUENCE</scope>
    <source>
        <strain evidence="10">GZAF1</strain>
        <plasmid evidence="10">pGZAF1_VIM</plasmid>
    </source>
</reference>
<dbReference type="InterPro" id="IPR012336">
    <property type="entry name" value="Thioredoxin-like_fold"/>
</dbReference>
<evidence type="ECO:0000256" key="3">
    <source>
        <dbReference type="ARBA" id="ARBA00022729"/>
    </source>
</evidence>
<evidence type="ECO:0000313" key="10">
    <source>
        <dbReference type="EMBL" id="ASD48439.1"/>
    </source>
</evidence>